<dbReference type="OrthoDB" id="2688757at2759"/>
<evidence type="ECO:0000313" key="2">
    <source>
        <dbReference type="EMBL" id="KAG2105111.1"/>
    </source>
</evidence>
<dbReference type="GeneID" id="64696116"/>
<dbReference type="AlphaFoldDB" id="A0A9P7JSJ0"/>
<comment type="caution">
    <text evidence="2">The sequence shown here is derived from an EMBL/GenBank/DDBJ whole genome shotgun (WGS) entry which is preliminary data.</text>
</comment>
<feature type="region of interest" description="Disordered" evidence="1">
    <location>
        <begin position="170"/>
        <end position="217"/>
    </location>
</feature>
<reference evidence="2" key="1">
    <citation type="journal article" date="2020" name="New Phytol.">
        <title>Comparative genomics reveals dynamic genome evolution in host specialist ectomycorrhizal fungi.</title>
        <authorList>
            <person name="Lofgren L.A."/>
            <person name="Nguyen N.H."/>
            <person name="Vilgalys R."/>
            <person name="Ruytinx J."/>
            <person name="Liao H.L."/>
            <person name="Branco S."/>
            <person name="Kuo A."/>
            <person name="LaButti K."/>
            <person name="Lipzen A."/>
            <person name="Andreopoulos W."/>
            <person name="Pangilinan J."/>
            <person name="Riley R."/>
            <person name="Hundley H."/>
            <person name="Na H."/>
            <person name="Barry K."/>
            <person name="Grigoriev I.V."/>
            <person name="Stajich J.E."/>
            <person name="Kennedy P.G."/>
        </authorList>
    </citation>
    <scope>NUCLEOTIDE SEQUENCE</scope>
    <source>
        <strain evidence="2">FC423</strain>
    </source>
</reference>
<sequence length="858" mass="92404">MSSKSISASATDAANQALIALVARLNDMVQQVLRSRSQEEKMELSRTIAREVNEAIHSHGRVATYVPPTLLSLAAEIFLAQRRTTQLVEVPDWNRVGMNANMCMKHPLYPKTLGQAPPVTTAAAKPAPAPAPVLVPAPPPAPAPQPASAPQPAPAPALAPLSIRIPCNATSGATAPAGPSKPRKRVLKSKVMLSDTDSDSQKPKEKGKAPADDGDEDVQMAIDPRKLTRKPVIPPKHKGAAPKASELAILKPGKQQKMFMDKGKGQQPSRLDGPLPPCDRCRTKNVDCSVRLTKKGEITLSCTLFHIWKMACIRTDLSRSGNTAVTTPTTTTTKTAAAPVTTHSKTTQTRATVQKKISGQSQVTGSPIQEEEDIHSNVDDAPEVTGTGGTALTPPPLASAADFPDDHWVEPGEDDMSPPSLVMASEDDIRFSPMPPNYNLPSPVAPSATQHPLANEEMEAMLAQIRTDMQELHTCDRMEIDLRHDRLEHHIELAEASDNAMSMQVDEIERDARVQRGLLSECTAEVRGIVRYLREQRSGQATTATPPAYNPPAIAVPGSSISVFACTVTNNVFTPDAYWMGGQTGGDMLGAADGSPVARQNRLPSTSTIVPSLTMRASSPSVPPVGAPLVQPPIVPAVSIPSTGTAHTFITGPSDVPDDGQSISAPLPRTQYGPLSHQRWTVSVNKRNIAVPDDMSMCRMTCPFTGCTFLYYHLYYIPPAHPVASGTHHHWPTRLAWYNYCHGPTWAGPSLLTGEFTEGAPKGLLTHDRASVFLVVIDGLYEVALGVITCRIMRKVAGTLKVGGAQTKKGIDLPWVNGRIDGEVNNLWKNYSKFSGIVTPTFVRITKHDNNNDHKDSE</sequence>
<dbReference type="RefSeq" id="XP_041291161.1">
    <property type="nucleotide sequence ID" value="XM_041433857.1"/>
</dbReference>
<feature type="compositionally biased region" description="Polar residues" evidence="1">
    <location>
        <begin position="343"/>
        <end position="367"/>
    </location>
</feature>
<name>A0A9P7JSJ0_9AGAM</name>
<proteinExistence type="predicted"/>
<feature type="compositionally biased region" description="Basic and acidic residues" evidence="1">
    <location>
        <begin position="199"/>
        <end position="211"/>
    </location>
</feature>
<gene>
    <name evidence="2" type="ORF">F5147DRAFT_654285</name>
</gene>
<feature type="compositionally biased region" description="Low complexity" evidence="1">
    <location>
        <begin position="323"/>
        <end position="342"/>
    </location>
</feature>
<evidence type="ECO:0000256" key="1">
    <source>
        <dbReference type="SAM" id="MobiDB-lite"/>
    </source>
</evidence>
<feature type="region of interest" description="Disordered" evidence="1">
    <location>
        <begin position="120"/>
        <end position="157"/>
    </location>
</feature>
<organism evidence="2 3">
    <name type="scientific">Suillus discolor</name>
    <dbReference type="NCBI Taxonomy" id="1912936"/>
    <lineage>
        <taxon>Eukaryota</taxon>
        <taxon>Fungi</taxon>
        <taxon>Dikarya</taxon>
        <taxon>Basidiomycota</taxon>
        <taxon>Agaricomycotina</taxon>
        <taxon>Agaricomycetes</taxon>
        <taxon>Agaricomycetidae</taxon>
        <taxon>Boletales</taxon>
        <taxon>Suillineae</taxon>
        <taxon>Suillaceae</taxon>
        <taxon>Suillus</taxon>
    </lineage>
</organism>
<keyword evidence="3" id="KW-1185">Reference proteome</keyword>
<dbReference type="Proteomes" id="UP000823399">
    <property type="component" value="Unassembled WGS sequence"/>
</dbReference>
<protein>
    <submittedName>
        <fullName evidence="2">Uncharacterized protein</fullName>
    </submittedName>
</protein>
<feature type="region of interest" description="Disordered" evidence="1">
    <location>
        <begin position="321"/>
        <end position="400"/>
    </location>
</feature>
<accession>A0A9P7JSJ0</accession>
<evidence type="ECO:0000313" key="3">
    <source>
        <dbReference type="Proteomes" id="UP000823399"/>
    </source>
</evidence>
<feature type="compositionally biased region" description="Pro residues" evidence="1">
    <location>
        <begin position="127"/>
        <end position="157"/>
    </location>
</feature>
<dbReference type="EMBL" id="JABBWM010000039">
    <property type="protein sequence ID" value="KAG2105111.1"/>
    <property type="molecule type" value="Genomic_DNA"/>
</dbReference>